<comment type="caution">
    <text evidence="2">The sequence shown here is derived from an EMBL/GenBank/DDBJ whole genome shotgun (WGS) entry which is preliminary data.</text>
</comment>
<organism evidence="2 3">
    <name type="scientific">Lasius niger</name>
    <name type="common">Black garden ant</name>
    <dbReference type="NCBI Taxonomy" id="67767"/>
    <lineage>
        <taxon>Eukaryota</taxon>
        <taxon>Metazoa</taxon>
        <taxon>Ecdysozoa</taxon>
        <taxon>Arthropoda</taxon>
        <taxon>Hexapoda</taxon>
        <taxon>Insecta</taxon>
        <taxon>Pterygota</taxon>
        <taxon>Neoptera</taxon>
        <taxon>Endopterygota</taxon>
        <taxon>Hymenoptera</taxon>
        <taxon>Apocrita</taxon>
        <taxon>Aculeata</taxon>
        <taxon>Formicoidea</taxon>
        <taxon>Formicidae</taxon>
        <taxon>Formicinae</taxon>
        <taxon>Lasius</taxon>
        <taxon>Lasius</taxon>
    </lineage>
</organism>
<accession>A0A0J7L8B8</accession>
<proteinExistence type="predicted"/>
<feature type="region of interest" description="Disordered" evidence="1">
    <location>
        <begin position="1"/>
        <end position="49"/>
    </location>
</feature>
<dbReference type="Proteomes" id="UP000036403">
    <property type="component" value="Unassembled WGS sequence"/>
</dbReference>
<gene>
    <name evidence="2" type="ORF">RF55_740</name>
</gene>
<feature type="compositionally biased region" description="Acidic residues" evidence="1">
    <location>
        <begin position="12"/>
        <end position="27"/>
    </location>
</feature>
<keyword evidence="3" id="KW-1185">Reference proteome</keyword>
<sequence>MRGSRTAKPEVKEEEAEEEEEEEEEEEKEQKRKKKTKQPELHTEKPRCSSLARFASEMLIGRGCLDASSTTYDGEEEKARIAGRRLSVARSTAATKPPPPLRVVRGNLFTTYSKAPADTGRVTFVIGGRYDND</sequence>
<name>A0A0J7L8B8_LASNI</name>
<feature type="compositionally biased region" description="Basic and acidic residues" evidence="1">
    <location>
        <begin position="37"/>
        <end position="47"/>
    </location>
</feature>
<dbReference type="PaxDb" id="67767-A0A0J7L8B8"/>
<reference evidence="2 3" key="1">
    <citation type="submission" date="2015-04" db="EMBL/GenBank/DDBJ databases">
        <title>Lasius niger genome sequencing.</title>
        <authorList>
            <person name="Konorov E.A."/>
            <person name="Nikitin M.A."/>
            <person name="Kirill M.V."/>
            <person name="Chang P."/>
        </authorList>
    </citation>
    <scope>NUCLEOTIDE SEQUENCE [LARGE SCALE GENOMIC DNA]</scope>
    <source>
        <tissue evidence="2">Whole</tissue>
    </source>
</reference>
<evidence type="ECO:0000256" key="1">
    <source>
        <dbReference type="SAM" id="MobiDB-lite"/>
    </source>
</evidence>
<dbReference type="AlphaFoldDB" id="A0A0J7L8B8"/>
<protein>
    <submittedName>
        <fullName evidence="2">Uncharacterized protein</fullName>
    </submittedName>
</protein>
<evidence type="ECO:0000313" key="3">
    <source>
        <dbReference type="Proteomes" id="UP000036403"/>
    </source>
</evidence>
<evidence type="ECO:0000313" key="2">
    <source>
        <dbReference type="EMBL" id="KMR04052.1"/>
    </source>
</evidence>
<dbReference type="EMBL" id="LBMM01000225">
    <property type="protein sequence ID" value="KMR04052.1"/>
    <property type="molecule type" value="Genomic_DNA"/>
</dbReference>